<sequence length="912" mass="101703">MTKTFSQIKKINFQKEIIRLLETKKLVSWIQVNSSTNKKRCLAMRMIATCLCMMLSFSTNLYADNITPAEALNIARRYVNVDKKTQRKILTRSSSGVTSSLPYKQASTPYYIYNDSKGKGFVIVAGNDAMGQVLAYSHEGTMDTTRLNPEVAYLLHEYRQVYKELNNNSKLSTAASSSQTTSSKDEVKPLLHSHWSQESPYNKYTGYYTGCVATAMAQLMFYHQWPVAGSGQHTYTTTVDQQQHSADFSKSVYQWDLMDNDYRYGHYNEAQANAVAHLMSDVGVSVNMQYSNSGSSAQNGSALNALRTYFNYDATMIAKGDEGITQFTEIIKNELRNGFPLYISGNPGGGRSGHAWVADGFDRNDLIHMNFGWGGQADGYYSLRALNISSSGKEFNGNALSFGKQLIIILAHPNKAGVAKIDYKLREEAPNIAFNNEADLHFIGGEPTTLVQKKIAYKNFTNQSSITFQGDFGVGIYDEQGQTIAVFPSDSHSKGGYTQEYFKMNEGKIVSGGLVFQDVTFTIDLSRLHDGVYSLSPIVCARKDNGEWGEWVMIKKAPRYVFEVKGANITYREKPSLDTSFQFASLPTTDGEVQAGSDFRLHLAIRKLCAKPFDGKIQLDFLNDKDQSVYTHTTKSVDFDDFATTRLNLLLSLPDNLLPGHYRLRATITSDYSDETCIVGDVNQIEPCYIDVIKVDRPQELLSNAFGFVQNNAQESIESSNIDVRREGLIKVGCLIYAKEDANYNGSVILTLIDNETKEHIPLSTYPNSINLANASDGVTIMSGWLKDKDLKLINNRQYRLALIANIDGKELDLWPRKASPLLVSIVNGSYIPTPDGIDELHSKEQISYLNGLLEVTHSGLKHVDIYTINGQLVRHQAINEGDRVAIPLAPSAYIIKVTTDKGSFTKKLICH</sequence>
<keyword evidence="3" id="KW-0732">Signal</keyword>
<comment type="similarity">
    <text evidence="1">Belongs to the peptidase C10 family.</text>
</comment>
<dbReference type="NCBIfam" id="TIGR04183">
    <property type="entry name" value="Por_Secre_tail"/>
    <property type="match status" value="1"/>
</dbReference>
<dbReference type="SUPFAM" id="SSF54001">
    <property type="entry name" value="Cysteine proteinases"/>
    <property type="match status" value="1"/>
</dbReference>
<dbReference type="Gene3D" id="3.90.70.50">
    <property type="entry name" value="Peptidase C10, streptopain"/>
    <property type="match status" value="1"/>
</dbReference>
<keyword evidence="8" id="KW-1133">Transmembrane helix</keyword>
<reference evidence="10 11" key="1">
    <citation type="submission" date="2019-09" db="EMBL/GenBank/DDBJ databases">
        <title>Prevotella A2879 sp. nov., isolated from an abscess of a patient.</title>
        <authorList>
            <person name="Buhl M."/>
            <person name="Oberhettinger P."/>
        </authorList>
    </citation>
    <scope>NUCLEOTIDE SEQUENCE [LARGE SCALE GENOMIC DNA]</scope>
    <source>
        <strain evidence="10 11">A2879</strain>
    </source>
</reference>
<dbReference type="InterPro" id="IPR000200">
    <property type="entry name" value="Peptidase_C10"/>
</dbReference>
<feature type="transmembrane region" description="Helical" evidence="8">
    <location>
        <begin position="42"/>
        <end position="63"/>
    </location>
</feature>
<keyword evidence="8" id="KW-0472">Membrane</keyword>
<dbReference type="Proteomes" id="UP000482295">
    <property type="component" value="Unassembled WGS sequence"/>
</dbReference>
<keyword evidence="2" id="KW-0645">Protease</keyword>
<evidence type="ECO:0000256" key="3">
    <source>
        <dbReference type="ARBA" id="ARBA00022729"/>
    </source>
</evidence>
<evidence type="ECO:0000256" key="1">
    <source>
        <dbReference type="ARBA" id="ARBA00009693"/>
    </source>
</evidence>
<evidence type="ECO:0000256" key="6">
    <source>
        <dbReference type="PIRSR" id="PIRSR600200-1"/>
    </source>
</evidence>
<evidence type="ECO:0000256" key="8">
    <source>
        <dbReference type="SAM" id="Phobius"/>
    </source>
</evidence>
<feature type="active site" description="Proton acceptor" evidence="6">
    <location>
        <position position="354"/>
    </location>
</feature>
<dbReference type="PRINTS" id="PR00797">
    <property type="entry name" value="STREPTOPAIN"/>
</dbReference>
<evidence type="ECO:0000256" key="7">
    <source>
        <dbReference type="SAM" id="MobiDB-lite"/>
    </source>
</evidence>
<feature type="compositionally biased region" description="Low complexity" evidence="7">
    <location>
        <begin position="171"/>
        <end position="182"/>
    </location>
</feature>
<proteinExistence type="inferred from homology"/>
<keyword evidence="8" id="KW-0812">Transmembrane</keyword>
<gene>
    <name evidence="10" type="ORF">F0475_04865</name>
</gene>
<dbReference type="GO" id="GO:0008234">
    <property type="term" value="F:cysteine-type peptidase activity"/>
    <property type="evidence" value="ECO:0007669"/>
    <property type="project" value="UniProtKB-KW"/>
</dbReference>
<evidence type="ECO:0000259" key="9">
    <source>
        <dbReference type="Pfam" id="PF13734"/>
    </source>
</evidence>
<dbReference type="GO" id="GO:0006508">
    <property type="term" value="P:proteolysis"/>
    <property type="evidence" value="ECO:0007669"/>
    <property type="project" value="UniProtKB-KW"/>
</dbReference>
<keyword evidence="11" id="KW-1185">Reference proteome</keyword>
<dbReference type="EMBL" id="VVIQ01000004">
    <property type="protein sequence ID" value="MUL27647.1"/>
    <property type="molecule type" value="Genomic_DNA"/>
</dbReference>
<dbReference type="AlphaFoldDB" id="A0A7C9HQ25"/>
<dbReference type="InterPro" id="IPR026444">
    <property type="entry name" value="Secre_tail"/>
</dbReference>
<comment type="caution">
    <text evidence="10">The sequence shown here is derived from an EMBL/GenBank/DDBJ whole genome shotgun (WGS) entry which is preliminary data.</text>
</comment>
<evidence type="ECO:0000256" key="2">
    <source>
        <dbReference type="ARBA" id="ARBA00022670"/>
    </source>
</evidence>
<protein>
    <submittedName>
        <fullName evidence="10">T9SS type A sorting domain-containing protein</fullName>
    </submittedName>
</protein>
<keyword evidence="5" id="KW-0788">Thiol protease</keyword>
<feature type="domain" description="Spi protease inhibitor" evidence="9">
    <location>
        <begin position="63"/>
        <end position="160"/>
    </location>
</feature>
<dbReference type="InterPro" id="IPR044934">
    <property type="entry name" value="Streptopain_sf"/>
</dbReference>
<dbReference type="InterPro" id="IPR025896">
    <property type="entry name" value="Spi_Prtas-inh"/>
</dbReference>
<evidence type="ECO:0000256" key="4">
    <source>
        <dbReference type="ARBA" id="ARBA00022801"/>
    </source>
</evidence>
<organism evidence="10 11">
    <name type="scientific">Prevotella vespertina</name>
    <dbReference type="NCBI Taxonomy" id="2608404"/>
    <lineage>
        <taxon>Bacteria</taxon>
        <taxon>Pseudomonadati</taxon>
        <taxon>Bacteroidota</taxon>
        <taxon>Bacteroidia</taxon>
        <taxon>Bacteroidales</taxon>
        <taxon>Prevotellaceae</taxon>
        <taxon>Prevotella</taxon>
    </lineage>
</organism>
<feature type="active site" description="Nucleophile" evidence="6">
    <location>
        <position position="211"/>
    </location>
</feature>
<dbReference type="Pfam" id="PF01640">
    <property type="entry name" value="Peptidase_C10"/>
    <property type="match status" value="1"/>
</dbReference>
<feature type="region of interest" description="Disordered" evidence="7">
    <location>
        <begin position="171"/>
        <end position="191"/>
    </location>
</feature>
<name>A0A7C9HQ25_9BACT</name>
<evidence type="ECO:0000313" key="10">
    <source>
        <dbReference type="EMBL" id="MUL27647.1"/>
    </source>
</evidence>
<accession>A0A7C9HQ25</accession>
<evidence type="ECO:0000256" key="5">
    <source>
        <dbReference type="ARBA" id="ARBA00022807"/>
    </source>
</evidence>
<keyword evidence="4" id="KW-0378">Hydrolase</keyword>
<dbReference type="InterPro" id="IPR038765">
    <property type="entry name" value="Papain-like_cys_pep_sf"/>
</dbReference>
<dbReference type="Pfam" id="PF13734">
    <property type="entry name" value="Inhibitor_I69"/>
    <property type="match status" value="1"/>
</dbReference>
<evidence type="ECO:0000313" key="11">
    <source>
        <dbReference type="Proteomes" id="UP000482295"/>
    </source>
</evidence>